<evidence type="ECO:0000256" key="1">
    <source>
        <dbReference type="ARBA" id="ARBA00006382"/>
    </source>
</evidence>
<dbReference type="SUPFAM" id="SSF53223">
    <property type="entry name" value="Aminoacid dehydrogenase-like, N-terminal domain"/>
    <property type="match status" value="1"/>
</dbReference>
<evidence type="ECO:0000313" key="4">
    <source>
        <dbReference type="EMBL" id="AEJ18199.1"/>
    </source>
</evidence>
<reference evidence="5" key="1">
    <citation type="journal article" date="2013" name="Stand. Genomic Sci.">
        <title>Genome sequence of the thermophilic fresh-water bacterium Spirochaeta caldaria type strain (H1(T)), reclassification of Spirochaeta caldaria, Spirochaeta stenostrepta, and Spirochaeta zuelzerae in the genus Treponema as Treponema caldaria comb. nov., Treponema stenostrepta comb. nov., and Treponema zuelzerae comb. nov., and emendation of the genus Treponema.</title>
        <authorList>
            <person name="Abt B."/>
            <person name="Goker M."/>
            <person name="Scheuner C."/>
            <person name="Han C."/>
            <person name="Lu M."/>
            <person name="Misra M."/>
            <person name="Lapidus A."/>
            <person name="Nolan M."/>
            <person name="Lucas S."/>
            <person name="Hammon N."/>
            <person name="Deshpande S."/>
            <person name="Cheng J.F."/>
            <person name="Tapia R."/>
            <person name="Goodwin L.A."/>
            <person name="Pitluck S."/>
            <person name="Liolios K."/>
            <person name="Pagani I."/>
            <person name="Ivanova N."/>
            <person name="Mavromatis K."/>
            <person name="Mikhailova N."/>
            <person name="Huntemann M."/>
            <person name="Pati A."/>
            <person name="Chen A."/>
            <person name="Palaniappan K."/>
            <person name="Land M."/>
            <person name="Hauser L."/>
            <person name="Jeffries C.D."/>
            <person name="Rohde M."/>
            <person name="Spring S."/>
            <person name="Gronow S."/>
            <person name="Detter J.C."/>
            <person name="Bristow J."/>
            <person name="Eisen J.A."/>
            <person name="Markowitz V."/>
            <person name="Hugenholtz P."/>
            <person name="Kyrpides N.C."/>
            <person name="Woyke T."/>
            <person name="Klenk H.P."/>
        </authorList>
    </citation>
    <scope>NUCLEOTIDE SEQUENCE</scope>
    <source>
        <strain evidence="5">ATCC 51460 / DSM 7334 / H1</strain>
    </source>
</reference>
<evidence type="ECO:0000256" key="2">
    <source>
        <dbReference type="ARBA" id="ARBA00023002"/>
    </source>
</evidence>
<comment type="similarity">
    <text evidence="1">Belongs to the Glu/Leu/Phe/Val dehydrogenases family.</text>
</comment>
<dbReference type="Gene3D" id="3.40.50.10860">
    <property type="entry name" value="Leucine Dehydrogenase, chain A, domain 1"/>
    <property type="match status" value="1"/>
</dbReference>
<accession>F8EWN6</accession>
<dbReference type="eggNOG" id="COG0334">
    <property type="taxonomic scope" value="Bacteria"/>
</dbReference>
<evidence type="ECO:0000313" key="5">
    <source>
        <dbReference type="Proteomes" id="UP000000503"/>
    </source>
</evidence>
<dbReference type="EMBL" id="CP002868">
    <property type="protein sequence ID" value="AEJ18199.1"/>
    <property type="molecule type" value="Genomic_DNA"/>
</dbReference>
<dbReference type="SUPFAM" id="SSF51735">
    <property type="entry name" value="NAD(P)-binding Rossmann-fold domains"/>
    <property type="match status" value="1"/>
</dbReference>
<dbReference type="Gene3D" id="3.40.50.720">
    <property type="entry name" value="NAD(P)-binding Rossmann-like Domain"/>
    <property type="match status" value="1"/>
</dbReference>
<gene>
    <name evidence="4" type="ordered locus">Spica_0027</name>
</gene>
<organism evidence="4 5">
    <name type="scientific">Gracilinema caldarium (strain ATCC 51460 / DSM 7334 / H1)</name>
    <name type="common">Treponema caldarium</name>
    <dbReference type="NCBI Taxonomy" id="744872"/>
    <lineage>
        <taxon>Bacteria</taxon>
        <taxon>Pseudomonadati</taxon>
        <taxon>Spirochaetota</taxon>
        <taxon>Spirochaetia</taxon>
        <taxon>Spirochaetales</taxon>
        <taxon>Breznakiellaceae</taxon>
        <taxon>Gracilinema</taxon>
    </lineage>
</organism>
<protein>
    <submittedName>
        <fullName evidence="4">Glutamate dehydrogenase (NAD(P)(+))</fullName>
        <ecNumber evidence="4">1.4.1.3</ecNumber>
    </submittedName>
</protein>
<name>F8EWN6_GRAC1</name>
<evidence type="ECO:0000259" key="3">
    <source>
        <dbReference type="SMART" id="SM00839"/>
    </source>
</evidence>
<dbReference type="InterPro" id="IPR006096">
    <property type="entry name" value="Glu/Leu/Phe/Val/Trp_DH_C"/>
</dbReference>
<keyword evidence="5" id="KW-1185">Reference proteome</keyword>
<dbReference type="EC" id="1.4.1.3" evidence="4"/>
<dbReference type="AlphaFoldDB" id="F8EWN6"/>
<feature type="domain" description="Glutamate/phenylalanine/leucine/valine/L-tryptophan dehydrogenase C-terminal" evidence="3">
    <location>
        <begin position="690"/>
        <end position="954"/>
    </location>
</feature>
<dbReference type="STRING" id="744872.Spica_0027"/>
<dbReference type="KEGG" id="scd:Spica_0027"/>
<dbReference type="PROSITE" id="PS00074">
    <property type="entry name" value="GLFV_DEHYDROGENASE"/>
    <property type="match status" value="1"/>
</dbReference>
<dbReference type="InterPro" id="IPR036291">
    <property type="entry name" value="NAD(P)-bd_dom_sf"/>
</dbReference>
<sequence>MAEAKVRYQGSYLKGVKARVGTILETNYKLDINTREKILADYLSDEQLPHWYFYSNTPEEIARHLFIITQLLSSNVGQIYHVSDDSRVITYLINIGRDYPGRLERVIEENMNMRIASFDSESTVNGVRIVSLEKITQEPARYTPEQEAAIIKLKSDLAYYGENRDLIHTNRFIESLSSRYLLEEIESTLEPKRSERHLVFYNRICDTAEPLVDISDVQYEDDIGRIEKSSRVMIGVANPGHEFIPQILRIFEKRGINLKRTYFDLFRHPQGDVAIFTTYFNLGYSLSGLEDALKEAIISGQHEETQAAAAGALIVQNTSKRILEEKIESILRRLPSRSNPHDAMKAIEELKELCRQNGTIGTGPESHSFYLNSVTDFLEAARFAGIDEVPEVLRLLLGYEAFDEFFVTAQANGISSNLPGYRIKHSIARGPAKGGLRIDPIVSFDEVAALSFMMTWKCARSRILYGGAKGGLMLNPRTFEGTAIDYFDTLSSFGRSLFLVSGPMRDVPAGDVGCGPKEIGHMFEGFKSALRDLAVMSYGLKPGVTMIGPRIVSVQEARRMLAEHFDVDWTDPVIIGELVRNETYLELVTAAQITGKPKLGIEARGAATGLGMAYAVLAAVGNLYLDGQWKPNRPLSKEEEAVLRKACSITEAVILKEESEQAYGKVDFKPEDAVVHGRLLSADEWKLLSEKVYPALLTGKTLSVQGSGKVGGSLLTSLKPYGVKLIAIADAGGAIFGDDLDMDEVLAAVENSRNHPDKALRASCVHATKNVQERILGLSGSSKVLEIECDIVAPAALENAVTEENARRIKAKLEVCGANGPNSSRAEKILAEQGVTVLYDFLANGAGVTASYFEWLRNLTDRFRYEAERIRHVPFDISCMDPYVMPEFKTRLKKILANGESRNTTESWNLMLRDIMFAALNEDYRFAKDHKVSMKTAGFLNAQLRVLAATLVRMEEKDRQSMMARLPDKSRALLKPFMEHPEVKLFMQKGGKNY</sequence>
<dbReference type="InterPro" id="IPR033524">
    <property type="entry name" value="Glu/Leu/Phe/Val_DH_AS"/>
</dbReference>
<dbReference type="InterPro" id="IPR006097">
    <property type="entry name" value="Glu/Leu/Phe/Val/Trp_DH_dimer"/>
</dbReference>
<dbReference type="OrthoDB" id="9803297at2"/>
<dbReference type="GO" id="GO:0006538">
    <property type="term" value="P:L-glutamate catabolic process"/>
    <property type="evidence" value="ECO:0007669"/>
    <property type="project" value="TreeGrafter"/>
</dbReference>
<dbReference type="HOGENOM" id="CLU_300888_0_0_12"/>
<dbReference type="RefSeq" id="WP_013967512.1">
    <property type="nucleotide sequence ID" value="NC_015732.1"/>
</dbReference>
<dbReference type="InterPro" id="IPR046346">
    <property type="entry name" value="Aminoacid_DH-like_N_sf"/>
</dbReference>
<dbReference type="Pfam" id="PF00208">
    <property type="entry name" value="ELFV_dehydrog"/>
    <property type="match status" value="1"/>
</dbReference>
<dbReference type="Pfam" id="PF02812">
    <property type="entry name" value="ELFV_dehydrog_N"/>
    <property type="match status" value="1"/>
</dbReference>
<proteinExistence type="inferred from homology"/>
<dbReference type="PANTHER" id="PTHR11606:SF13">
    <property type="entry name" value="GLUTAMATE DEHYDROGENASE 1, MITOCHONDRIAL"/>
    <property type="match status" value="1"/>
</dbReference>
<keyword evidence="2 4" id="KW-0560">Oxidoreductase</keyword>
<dbReference type="PANTHER" id="PTHR11606">
    <property type="entry name" value="GLUTAMATE DEHYDROGENASE"/>
    <property type="match status" value="1"/>
</dbReference>
<dbReference type="Proteomes" id="UP000000503">
    <property type="component" value="Chromosome"/>
</dbReference>
<dbReference type="SMART" id="SM00839">
    <property type="entry name" value="ELFV_dehydrog"/>
    <property type="match status" value="1"/>
</dbReference>
<dbReference type="GO" id="GO:0004352">
    <property type="term" value="F:glutamate dehydrogenase (NAD+) activity"/>
    <property type="evidence" value="ECO:0007669"/>
    <property type="project" value="TreeGrafter"/>
</dbReference>